<dbReference type="InterPro" id="IPR011989">
    <property type="entry name" value="ARM-like"/>
</dbReference>
<comment type="caution">
    <text evidence="1">The sequence shown here is derived from an EMBL/GenBank/DDBJ whole genome shotgun (WGS) entry which is preliminary data.</text>
</comment>
<name>A0ABS3WHA8_9BACL</name>
<dbReference type="SUPFAM" id="SSF48371">
    <property type="entry name" value="ARM repeat"/>
    <property type="match status" value="1"/>
</dbReference>
<dbReference type="Proteomes" id="UP000670947">
    <property type="component" value="Unassembled WGS sequence"/>
</dbReference>
<reference evidence="1 2" key="1">
    <citation type="submission" date="2021-03" db="EMBL/GenBank/DDBJ databases">
        <title>Paenibacillus artemisicola MWE-103 whole genome sequence.</title>
        <authorList>
            <person name="Ham Y.J."/>
        </authorList>
    </citation>
    <scope>NUCLEOTIDE SEQUENCE [LARGE SCALE GENOMIC DNA]</scope>
    <source>
        <strain evidence="1 2">MWE-103</strain>
    </source>
</reference>
<dbReference type="RefSeq" id="WP_208850307.1">
    <property type="nucleotide sequence ID" value="NZ_JAGGDJ010000037.1"/>
</dbReference>
<dbReference type="SMART" id="SM00567">
    <property type="entry name" value="EZ_HEAT"/>
    <property type="match status" value="3"/>
</dbReference>
<dbReference type="InterPro" id="IPR016024">
    <property type="entry name" value="ARM-type_fold"/>
</dbReference>
<gene>
    <name evidence="1" type="ORF">I8J29_26150</name>
</gene>
<dbReference type="Pfam" id="PF13646">
    <property type="entry name" value="HEAT_2"/>
    <property type="match status" value="1"/>
</dbReference>
<feature type="non-terminal residue" evidence="1">
    <location>
        <position position="1"/>
    </location>
</feature>
<protein>
    <submittedName>
        <fullName evidence="1">HEAT repeat domain-containing protein</fullName>
    </submittedName>
</protein>
<proteinExistence type="predicted"/>
<dbReference type="EMBL" id="JAGGDJ010000037">
    <property type="protein sequence ID" value="MBO7747675.1"/>
    <property type="molecule type" value="Genomic_DNA"/>
</dbReference>
<dbReference type="Gene3D" id="1.25.10.10">
    <property type="entry name" value="Leucine-rich Repeat Variant"/>
    <property type="match status" value="2"/>
</dbReference>
<sequence>LPGLADALREAGEHARGLAAFALGMNGAAAAPAVPALIEALGDASEWVRRNAAEALGMIGEPAELTVPALVALLTASVEEEAQAEEGGAVANPNQYVANQDYIANKLGYTAALSLLRIGRLGDPALVVSGLRAGLDSRDRYTRAYAFEALTAIRTPEAVDWLIRCYRTARWCPDTHKASTF</sequence>
<evidence type="ECO:0000313" key="1">
    <source>
        <dbReference type="EMBL" id="MBO7747675.1"/>
    </source>
</evidence>
<accession>A0ABS3WHA8</accession>
<keyword evidence="2" id="KW-1185">Reference proteome</keyword>
<organism evidence="1 2">
    <name type="scientific">Paenibacillus artemisiicola</name>
    <dbReference type="NCBI Taxonomy" id="1172618"/>
    <lineage>
        <taxon>Bacteria</taxon>
        <taxon>Bacillati</taxon>
        <taxon>Bacillota</taxon>
        <taxon>Bacilli</taxon>
        <taxon>Bacillales</taxon>
        <taxon>Paenibacillaceae</taxon>
        <taxon>Paenibacillus</taxon>
    </lineage>
</organism>
<dbReference type="InterPro" id="IPR004155">
    <property type="entry name" value="PBS_lyase_HEAT"/>
</dbReference>
<evidence type="ECO:0000313" key="2">
    <source>
        <dbReference type="Proteomes" id="UP000670947"/>
    </source>
</evidence>